<keyword evidence="3" id="KW-1185">Reference proteome</keyword>
<evidence type="ECO:0000313" key="3">
    <source>
        <dbReference type="Proteomes" id="UP000036987"/>
    </source>
</evidence>
<evidence type="ECO:0000259" key="1">
    <source>
        <dbReference type="Pfam" id="PF06955"/>
    </source>
</evidence>
<sequence length="81" mass="9074">MINACVFSNGKSLRRSTTSGLWRTTTLDAAGLGKLQNVRRNNMIYDYCNDTRRFPHDLPPDGTLIVCTADVYLYESMLALG</sequence>
<dbReference type="Proteomes" id="UP000036987">
    <property type="component" value="Unassembled WGS sequence"/>
</dbReference>
<dbReference type="Gene3D" id="2.60.120.200">
    <property type="match status" value="1"/>
</dbReference>
<dbReference type="Pfam" id="PF06955">
    <property type="entry name" value="XET_C"/>
    <property type="match status" value="1"/>
</dbReference>
<dbReference type="EMBL" id="LFYR01001077">
    <property type="protein sequence ID" value="KMZ65058.1"/>
    <property type="molecule type" value="Genomic_DNA"/>
</dbReference>
<proteinExistence type="predicted"/>
<evidence type="ECO:0000313" key="2">
    <source>
        <dbReference type="EMBL" id="KMZ65058.1"/>
    </source>
</evidence>
<dbReference type="GO" id="GO:0016762">
    <property type="term" value="F:xyloglucan:xyloglucosyl transferase activity"/>
    <property type="evidence" value="ECO:0007669"/>
    <property type="project" value="InterPro"/>
</dbReference>
<dbReference type="GO" id="GO:0044042">
    <property type="term" value="P:glucan metabolic process"/>
    <property type="evidence" value="ECO:0007669"/>
    <property type="project" value="InterPro"/>
</dbReference>
<dbReference type="AlphaFoldDB" id="A0A0K9P7R6"/>
<accession>A0A0K9P7R6</accession>
<feature type="domain" description="Xyloglucan endo-transglycosylase C-terminal" evidence="1">
    <location>
        <begin position="18"/>
        <end position="61"/>
    </location>
</feature>
<protein>
    <recommendedName>
        <fullName evidence="1">Xyloglucan endo-transglycosylase C-terminal domain-containing protein</fullName>
    </recommendedName>
</protein>
<dbReference type="OrthoDB" id="2003417at2759"/>
<dbReference type="GO" id="GO:0048046">
    <property type="term" value="C:apoplast"/>
    <property type="evidence" value="ECO:0007669"/>
    <property type="project" value="InterPro"/>
</dbReference>
<organism evidence="2 3">
    <name type="scientific">Zostera marina</name>
    <name type="common">Eelgrass</name>
    <dbReference type="NCBI Taxonomy" id="29655"/>
    <lineage>
        <taxon>Eukaryota</taxon>
        <taxon>Viridiplantae</taxon>
        <taxon>Streptophyta</taxon>
        <taxon>Embryophyta</taxon>
        <taxon>Tracheophyta</taxon>
        <taxon>Spermatophyta</taxon>
        <taxon>Magnoliopsida</taxon>
        <taxon>Liliopsida</taxon>
        <taxon>Zosteraceae</taxon>
        <taxon>Zostera</taxon>
    </lineage>
</organism>
<dbReference type="InterPro" id="IPR010713">
    <property type="entry name" value="XET_C"/>
</dbReference>
<gene>
    <name evidence="2" type="ORF">ZOSMA_33G00900</name>
</gene>
<reference evidence="3" key="1">
    <citation type="journal article" date="2016" name="Nature">
        <title>The genome of the seagrass Zostera marina reveals angiosperm adaptation to the sea.</title>
        <authorList>
            <person name="Olsen J.L."/>
            <person name="Rouze P."/>
            <person name="Verhelst B."/>
            <person name="Lin Y.-C."/>
            <person name="Bayer T."/>
            <person name="Collen J."/>
            <person name="Dattolo E."/>
            <person name="De Paoli E."/>
            <person name="Dittami S."/>
            <person name="Maumus F."/>
            <person name="Michel G."/>
            <person name="Kersting A."/>
            <person name="Lauritano C."/>
            <person name="Lohaus R."/>
            <person name="Toepel M."/>
            <person name="Tonon T."/>
            <person name="Vanneste K."/>
            <person name="Amirebrahimi M."/>
            <person name="Brakel J."/>
            <person name="Bostroem C."/>
            <person name="Chovatia M."/>
            <person name="Grimwood J."/>
            <person name="Jenkins J.W."/>
            <person name="Jueterbock A."/>
            <person name="Mraz A."/>
            <person name="Stam W.T."/>
            <person name="Tice H."/>
            <person name="Bornberg-Bauer E."/>
            <person name="Green P.J."/>
            <person name="Pearson G.A."/>
            <person name="Procaccini G."/>
            <person name="Duarte C.M."/>
            <person name="Schmutz J."/>
            <person name="Reusch T.B.H."/>
            <person name="Van de Peer Y."/>
        </authorList>
    </citation>
    <scope>NUCLEOTIDE SEQUENCE [LARGE SCALE GENOMIC DNA]</scope>
    <source>
        <strain evidence="3">cv. Finnish</strain>
    </source>
</reference>
<name>A0A0K9P7R6_ZOSMR</name>
<comment type="caution">
    <text evidence="2">The sequence shown here is derived from an EMBL/GenBank/DDBJ whole genome shotgun (WGS) entry which is preliminary data.</text>
</comment>